<dbReference type="EMBL" id="JACHXI010000009">
    <property type="protein sequence ID" value="MBB3103758.1"/>
    <property type="molecule type" value="Genomic_DNA"/>
</dbReference>
<keyword evidence="2" id="KW-1185">Reference proteome</keyword>
<proteinExistence type="predicted"/>
<accession>A0A839T3T8</accession>
<sequence>MAQAVLRGDTKGYQHHPQLDRFKNHSASLEAISVYLKAIYAEAETRGYSFDKTKIGPAYKSITLSVTSGQLAYEWKHLLGKLQTRNPSLYRKLQAAETPIPHPIFKVYVGEVESWERV</sequence>
<organism evidence="1 2">
    <name type="scientific">Azomonas macrocytogenes</name>
    <name type="common">Azotobacter macrocytogenes</name>
    <dbReference type="NCBI Taxonomy" id="69962"/>
    <lineage>
        <taxon>Bacteria</taxon>
        <taxon>Pseudomonadati</taxon>
        <taxon>Pseudomonadota</taxon>
        <taxon>Gammaproteobacteria</taxon>
        <taxon>Pseudomonadales</taxon>
        <taxon>Pseudomonadaceae</taxon>
        <taxon>Azomonas</taxon>
    </lineage>
</organism>
<comment type="caution">
    <text evidence="1">The sequence shown here is derived from an EMBL/GenBank/DDBJ whole genome shotgun (WGS) entry which is preliminary data.</text>
</comment>
<dbReference type="InterPro" id="IPR004260">
    <property type="entry name" value="Pyr-dimer_DNA_glycosylase"/>
</dbReference>
<gene>
    <name evidence="1" type="ORF">FHR87_002155</name>
</gene>
<dbReference type="Pfam" id="PF03013">
    <property type="entry name" value="Pyr_excise"/>
    <property type="match status" value="1"/>
</dbReference>
<dbReference type="AlphaFoldDB" id="A0A839T3T8"/>
<evidence type="ECO:0000313" key="1">
    <source>
        <dbReference type="EMBL" id="MBB3103758.1"/>
    </source>
</evidence>
<dbReference type="Proteomes" id="UP000549250">
    <property type="component" value="Unassembled WGS sequence"/>
</dbReference>
<evidence type="ECO:0000313" key="2">
    <source>
        <dbReference type="Proteomes" id="UP000549250"/>
    </source>
</evidence>
<name>A0A839T3T8_AZOMA</name>
<reference evidence="1 2" key="1">
    <citation type="submission" date="2020-08" db="EMBL/GenBank/DDBJ databases">
        <title>Genomic Encyclopedia of Type Strains, Phase III (KMG-III): the genomes of soil and plant-associated and newly described type strains.</title>
        <authorList>
            <person name="Whitman W."/>
        </authorList>
    </citation>
    <scope>NUCLEOTIDE SEQUENCE [LARGE SCALE GENOMIC DNA]</scope>
    <source>
        <strain evidence="1 2">CECT 4462</strain>
    </source>
</reference>
<evidence type="ECO:0008006" key="3">
    <source>
        <dbReference type="Google" id="ProtNLM"/>
    </source>
</evidence>
<protein>
    <recommendedName>
        <fullName evidence="3">DNA lyase</fullName>
    </recommendedName>
</protein>